<comment type="caution">
    <text evidence="3">The sequence shown here is derived from an EMBL/GenBank/DDBJ whole genome shotgun (WGS) entry which is preliminary data.</text>
</comment>
<protein>
    <submittedName>
        <fullName evidence="3">Uncharacterized protein</fullName>
    </submittedName>
</protein>
<reference evidence="3 4" key="1">
    <citation type="submission" date="2021-02" db="EMBL/GenBank/DDBJ databases">
        <title>Genome assembly of Pseudopithomyces chartarum.</title>
        <authorList>
            <person name="Jauregui R."/>
            <person name="Singh J."/>
            <person name="Voisey C."/>
        </authorList>
    </citation>
    <scope>NUCLEOTIDE SEQUENCE [LARGE SCALE GENOMIC DNA]</scope>
    <source>
        <strain evidence="3 4">AGR01</strain>
    </source>
</reference>
<proteinExistence type="predicted"/>
<evidence type="ECO:0000256" key="1">
    <source>
        <dbReference type="SAM" id="MobiDB-lite"/>
    </source>
</evidence>
<keyword evidence="2" id="KW-0812">Transmembrane</keyword>
<gene>
    <name evidence="3" type="ORF">GRF29_161g1485226</name>
</gene>
<feature type="region of interest" description="Disordered" evidence="1">
    <location>
        <begin position="1"/>
        <end position="34"/>
    </location>
</feature>
<keyword evidence="2" id="KW-1133">Transmembrane helix</keyword>
<dbReference type="EMBL" id="WVTA01000014">
    <property type="protein sequence ID" value="KAK3202532.1"/>
    <property type="molecule type" value="Genomic_DNA"/>
</dbReference>
<organism evidence="3 4">
    <name type="scientific">Pseudopithomyces chartarum</name>
    <dbReference type="NCBI Taxonomy" id="1892770"/>
    <lineage>
        <taxon>Eukaryota</taxon>
        <taxon>Fungi</taxon>
        <taxon>Dikarya</taxon>
        <taxon>Ascomycota</taxon>
        <taxon>Pezizomycotina</taxon>
        <taxon>Dothideomycetes</taxon>
        <taxon>Pleosporomycetidae</taxon>
        <taxon>Pleosporales</taxon>
        <taxon>Massarineae</taxon>
        <taxon>Didymosphaeriaceae</taxon>
        <taxon>Pseudopithomyces</taxon>
    </lineage>
</organism>
<sequence length="193" mass="21189">MLGSEGLKEATGLRETGHTKCVVERRPGHHTQHDQRTAILPISSEFNALTQHVLLTTTQSAPHSTVQTPKSLNPPPILLILLLLLNLFLNLLLNLLPTITPPPSLPPILQIPPQPPNRLLLTLEPNIFLPDQHHLFSYRFPLSILPIPFFSTLSLLTHPPHNPSVVLHHPSPIFPPPSADLHLSSEGGDELAG</sequence>
<name>A0AAN6LQR2_9PLEO</name>
<dbReference type="Proteomes" id="UP001280581">
    <property type="component" value="Unassembled WGS sequence"/>
</dbReference>
<evidence type="ECO:0000256" key="2">
    <source>
        <dbReference type="SAM" id="Phobius"/>
    </source>
</evidence>
<keyword evidence="4" id="KW-1185">Reference proteome</keyword>
<evidence type="ECO:0000313" key="4">
    <source>
        <dbReference type="Proteomes" id="UP001280581"/>
    </source>
</evidence>
<keyword evidence="2" id="KW-0472">Membrane</keyword>
<accession>A0AAN6LQR2</accession>
<dbReference type="AlphaFoldDB" id="A0AAN6LQR2"/>
<evidence type="ECO:0000313" key="3">
    <source>
        <dbReference type="EMBL" id="KAK3202532.1"/>
    </source>
</evidence>
<feature type="transmembrane region" description="Helical" evidence="2">
    <location>
        <begin position="77"/>
        <end position="96"/>
    </location>
</feature>